<protein>
    <recommendedName>
        <fullName evidence="4">DUF4270 domain-containing protein</fullName>
    </recommendedName>
</protein>
<dbReference type="EMBL" id="JRNN01000054">
    <property type="protein sequence ID" value="KGF35249.1"/>
    <property type="molecule type" value="Genomic_DNA"/>
</dbReference>
<feature type="signal peptide" evidence="1">
    <location>
        <begin position="1"/>
        <end position="20"/>
    </location>
</feature>
<evidence type="ECO:0008006" key="4">
    <source>
        <dbReference type="Google" id="ProtNLM"/>
    </source>
</evidence>
<feature type="chain" id="PRO_5001925991" description="DUF4270 domain-containing protein" evidence="1">
    <location>
        <begin position="21"/>
        <end position="471"/>
    </location>
</feature>
<dbReference type="AlphaFoldDB" id="A0A096BPW7"/>
<sequence length="471" mass="53710">MRNKFIAILAFAALMFTACDDTTDNVGISLTNSLDKLQISTDTFMVSTRSIAADSVLSRNTLGYLGKIRDPETGGYITGNFMTQFHIQENYQFPDANKMVNKEDGMIVADSCELRLYYDKFYGDSLAPMKLTAYEMSKPMSEANTYYSNFDPMENGYIGANGLQVDKIYTLTDQQISKKTRWDKNYTNHIKVKLNQPYTDKNGKRYKNYGTYILNQYYQHPEYFKNSMTFTQHVVPGFYFKHVSGLGSMAYIFRTQLNVYFRFANKDSIYTGTASFSGTEEVLQTSTMVNDRKTINELVSDKNNTYLKSPAGIFTEITIPVEEICKGHEKDSINAAKIHLKRINNEVNSKFALDIPKTLLLIQKDSLYTFFEHKRVADYKTSFLATYDRANNGYTFNNIGSVIKAMARNKATGKQSENWNKLVVIPVTTSYYTFNQTQILTNVVHDMSLSGTKLFGGSNKQTLSVIYSHFK</sequence>
<proteinExistence type="predicted"/>
<dbReference type="RefSeq" id="WP_036872395.1">
    <property type="nucleotide sequence ID" value="NZ_JRNN01000054.1"/>
</dbReference>
<gene>
    <name evidence="2" type="ORF">HMPREF2137_05220</name>
</gene>
<accession>A0A096BPW7</accession>
<keyword evidence="1" id="KW-0732">Signal</keyword>
<dbReference type="Proteomes" id="UP000029556">
    <property type="component" value="Unassembled WGS sequence"/>
</dbReference>
<evidence type="ECO:0000313" key="3">
    <source>
        <dbReference type="Proteomes" id="UP000029556"/>
    </source>
</evidence>
<reference evidence="2 3" key="1">
    <citation type="submission" date="2014-07" db="EMBL/GenBank/DDBJ databases">
        <authorList>
            <person name="McCorrison J."/>
            <person name="Sanka R."/>
            <person name="Torralba M."/>
            <person name="Gillis M."/>
            <person name="Haft D.H."/>
            <person name="Methe B."/>
            <person name="Sutton G."/>
            <person name="Nelson K.E."/>
        </authorList>
    </citation>
    <scope>NUCLEOTIDE SEQUENCE [LARGE SCALE GENOMIC DNA]</scope>
    <source>
        <strain evidence="2 3">DNF00853</strain>
    </source>
</reference>
<comment type="caution">
    <text evidence="2">The sequence shown here is derived from an EMBL/GenBank/DDBJ whole genome shotgun (WGS) entry which is preliminary data.</text>
</comment>
<evidence type="ECO:0000256" key="1">
    <source>
        <dbReference type="SAM" id="SignalP"/>
    </source>
</evidence>
<dbReference type="InterPro" id="IPR025366">
    <property type="entry name" value="DUF4270"/>
</dbReference>
<dbReference type="OrthoDB" id="1110209at2"/>
<evidence type="ECO:0000313" key="2">
    <source>
        <dbReference type="EMBL" id="KGF35249.1"/>
    </source>
</evidence>
<name>A0A096BPW7_9BACT</name>
<organism evidence="2 3">
    <name type="scientific">Hoylesella buccalis DNF00853</name>
    <dbReference type="NCBI Taxonomy" id="1401074"/>
    <lineage>
        <taxon>Bacteria</taxon>
        <taxon>Pseudomonadati</taxon>
        <taxon>Bacteroidota</taxon>
        <taxon>Bacteroidia</taxon>
        <taxon>Bacteroidales</taxon>
        <taxon>Prevotellaceae</taxon>
        <taxon>Hoylesella</taxon>
    </lineage>
</organism>
<dbReference type="Pfam" id="PF14092">
    <property type="entry name" value="DUF4270"/>
    <property type="match status" value="1"/>
</dbReference>
<dbReference type="PROSITE" id="PS51257">
    <property type="entry name" value="PROKAR_LIPOPROTEIN"/>
    <property type="match status" value="1"/>
</dbReference>